<organism evidence="1 2">
    <name type="scientific">Catharanthus roseus</name>
    <name type="common">Madagascar periwinkle</name>
    <name type="synonym">Vinca rosea</name>
    <dbReference type="NCBI Taxonomy" id="4058"/>
    <lineage>
        <taxon>Eukaryota</taxon>
        <taxon>Viridiplantae</taxon>
        <taxon>Streptophyta</taxon>
        <taxon>Embryophyta</taxon>
        <taxon>Tracheophyta</taxon>
        <taxon>Spermatophyta</taxon>
        <taxon>Magnoliopsida</taxon>
        <taxon>eudicotyledons</taxon>
        <taxon>Gunneridae</taxon>
        <taxon>Pentapetalae</taxon>
        <taxon>asterids</taxon>
        <taxon>lamiids</taxon>
        <taxon>Gentianales</taxon>
        <taxon>Apocynaceae</taxon>
        <taxon>Rauvolfioideae</taxon>
        <taxon>Vinceae</taxon>
        <taxon>Catharanthinae</taxon>
        <taxon>Catharanthus</taxon>
    </lineage>
</organism>
<name>A0ACC0A1W8_CATRO</name>
<evidence type="ECO:0000313" key="2">
    <source>
        <dbReference type="Proteomes" id="UP001060085"/>
    </source>
</evidence>
<reference evidence="2" key="1">
    <citation type="journal article" date="2023" name="Nat. Plants">
        <title>Single-cell RNA sequencing provides a high-resolution roadmap for understanding the multicellular compartmentation of specialized metabolism.</title>
        <authorList>
            <person name="Sun S."/>
            <person name="Shen X."/>
            <person name="Li Y."/>
            <person name="Li Y."/>
            <person name="Wang S."/>
            <person name="Li R."/>
            <person name="Zhang H."/>
            <person name="Shen G."/>
            <person name="Guo B."/>
            <person name="Wei J."/>
            <person name="Xu J."/>
            <person name="St-Pierre B."/>
            <person name="Chen S."/>
            <person name="Sun C."/>
        </authorList>
    </citation>
    <scope>NUCLEOTIDE SEQUENCE [LARGE SCALE GENOMIC DNA]</scope>
</reference>
<proteinExistence type="predicted"/>
<comment type="caution">
    <text evidence="1">The sequence shown here is derived from an EMBL/GenBank/DDBJ whole genome shotgun (WGS) entry which is preliminary data.</text>
</comment>
<protein>
    <submittedName>
        <fullName evidence="1">Uncharacterized protein</fullName>
    </submittedName>
</protein>
<evidence type="ECO:0000313" key="1">
    <source>
        <dbReference type="EMBL" id="KAI5654561.1"/>
    </source>
</evidence>
<keyword evidence="2" id="KW-1185">Reference proteome</keyword>
<sequence>MYVSIFESVERVYELIRKTIWDEGRALMSTANTFKFCVVFIARSGSTTVLPLYSNMNCTAGMLCIGFISDQQHFIQVSGDQQERESHEQYSLNSVAEDDCEGRTTAYNHQCKHWEEWSMSLSINATVPQTTMPPQISS</sequence>
<accession>A0ACC0A1W8</accession>
<gene>
    <name evidence="1" type="ORF">M9H77_31748</name>
</gene>
<dbReference type="Proteomes" id="UP001060085">
    <property type="component" value="Linkage Group LG07"/>
</dbReference>
<dbReference type="EMBL" id="CM044707">
    <property type="protein sequence ID" value="KAI5654561.1"/>
    <property type="molecule type" value="Genomic_DNA"/>
</dbReference>